<dbReference type="Proteomes" id="UP000016922">
    <property type="component" value="Unassembled WGS sequence"/>
</dbReference>
<feature type="region of interest" description="Disordered" evidence="1">
    <location>
        <begin position="1"/>
        <end position="20"/>
    </location>
</feature>
<sequence length="285" mass="33371">MQAAHEVSVADQPQDPGQAKGWTRAETQFVLDAIMFGKYYNEELENGGLPHHDLLTMNILADLFRQRFGKSIDQMQMHEITQNAGYGRNTYTRWCRRFVEYLRENEGGKQYVSPELEAKLFPADTKHEEKGSLYARKDTKQYEISNQEALRTAEEMNPYREIQSLFPALCNKRWTVPEWECLRDVMAVEPLGTKKGVAMLMKYYEEVDCPEEQLAEYWKVNKHRIWDHFSIARPGRFNAKWHIERQKHAWEFGSEEWDTGAAVEDSFYSKDRLEQIRQSKAAGGS</sequence>
<dbReference type="RefSeq" id="XP_008084283.1">
    <property type="nucleotide sequence ID" value="XM_008086092.1"/>
</dbReference>
<dbReference type="GeneID" id="19468543"/>
<keyword evidence="3" id="KW-1185">Reference proteome</keyword>
<name>S3CRT4_GLAL2</name>
<dbReference type="HOGENOM" id="CLU_976764_0_0_1"/>
<evidence type="ECO:0000313" key="3">
    <source>
        <dbReference type="Proteomes" id="UP000016922"/>
    </source>
</evidence>
<evidence type="ECO:0000313" key="2">
    <source>
        <dbReference type="EMBL" id="EPE28375.1"/>
    </source>
</evidence>
<accession>S3CRT4</accession>
<gene>
    <name evidence="2" type="ORF">GLAREA_09495</name>
</gene>
<dbReference type="EMBL" id="KE145368">
    <property type="protein sequence ID" value="EPE28375.1"/>
    <property type="molecule type" value="Genomic_DNA"/>
</dbReference>
<organism evidence="2 3">
    <name type="scientific">Glarea lozoyensis (strain ATCC 20868 / MF5171)</name>
    <dbReference type="NCBI Taxonomy" id="1116229"/>
    <lineage>
        <taxon>Eukaryota</taxon>
        <taxon>Fungi</taxon>
        <taxon>Dikarya</taxon>
        <taxon>Ascomycota</taxon>
        <taxon>Pezizomycotina</taxon>
        <taxon>Leotiomycetes</taxon>
        <taxon>Helotiales</taxon>
        <taxon>Helotiaceae</taxon>
        <taxon>Glarea</taxon>
    </lineage>
</organism>
<dbReference type="AlphaFoldDB" id="S3CRT4"/>
<dbReference type="KEGG" id="glz:GLAREA_09495"/>
<protein>
    <submittedName>
        <fullName evidence="2">Uncharacterized protein</fullName>
    </submittedName>
</protein>
<proteinExistence type="predicted"/>
<evidence type="ECO:0000256" key="1">
    <source>
        <dbReference type="SAM" id="MobiDB-lite"/>
    </source>
</evidence>
<dbReference type="OrthoDB" id="10277300at2759"/>
<reference evidence="2 3" key="1">
    <citation type="journal article" date="2013" name="BMC Genomics">
        <title>Genomics-driven discovery of the pneumocandin biosynthetic gene cluster in the fungus Glarea lozoyensis.</title>
        <authorList>
            <person name="Chen L."/>
            <person name="Yue Q."/>
            <person name="Zhang X."/>
            <person name="Xiang M."/>
            <person name="Wang C."/>
            <person name="Li S."/>
            <person name="Che Y."/>
            <person name="Ortiz-Lopez F.J."/>
            <person name="Bills G.F."/>
            <person name="Liu X."/>
            <person name="An Z."/>
        </authorList>
    </citation>
    <scope>NUCLEOTIDE SEQUENCE [LARGE SCALE GENOMIC DNA]</scope>
    <source>
        <strain evidence="3">ATCC 20868 / MF5171</strain>
    </source>
</reference>